<evidence type="ECO:0000256" key="3">
    <source>
        <dbReference type="PROSITE-ProRule" id="PRU00221"/>
    </source>
</evidence>
<dbReference type="InterPro" id="IPR001680">
    <property type="entry name" value="WD40_rpt"/>
</dbReference>
<keyword evidence="1 3" id="KW-0853">WD repeat</keyword>
<comment type="caution">
    <text evidence="5">The sequence shown here is derived from an EMBL/GenBank/DDBJ whole genome shotgun (WGS) entry which is preliminary data.</text>
</comment>
<evidence type="ECO:0000313" key="6">
    <source>
        <dbReference type="Proteomes" id="UP000319731"/>
    </source>
</evidence>
<name>A0A507C4Y4_9FUNG</name>
<dbReference type="InterPro" id="IPR015943">
    <property type="entry name" value="WD40/YVTN_repeat-like_dom_sf"/>
</dbReference>
<keyword evidence="6" id="KW-1185">Reference proteome</keyword>
<keyword evidence="2" id="KW-0677">Repeat</keyword>
<dbReference type="PANTHER" id="PTHR44436:SF1">
    <property type="entry name" value="F-BOX_WD REPEAT-CONTAINING PROTEIN 2"/>
    <property type="match status" value="1"/>
</dbReference>
<dbReference type="Pfam" id="PF12937">
    <property type="entry name" value="F-box-like"/>
    <property type="match status" value="1"/>
</dbReference>
<dbReference type="InterPro" id="IPR036047">
    <property type="entry name" value="F-box-like_dom_sf"/>
</dbReference>
<evidence type="ECO:0000259" key="4">
    <source>
        <dbReference type="PROSITE" id="PS50181"/>
    </source>
</evidence>
<evidence type="ECO:0000313" key="5">
    <source>
        <dbReference type="EMBL" id="TPX34742.1"/>
    </source>
</evidence>
<evidence type="ECO:0000256" key="2">
    <source>
        <dbReference type="ARBA" id="ARBA00022737"/>
    </source>
</evidence>
<dbReference type="RefSeq" id="XP_031025420.1">
    <property type="nucleotide sequence ID" value="XM_031168701.1"/>
</dbReference>
<gene>
    <name evidence="5" type="ORF">SmJEL517_g02773</name>
</gene>
<dbReference type="InterPro" id="IPR036322">
    <property type="entry name" value="WD40_repeat_dom_sf"/>
</dbReference>
<dbReference type="PANTHER" id="PTHR44436">
    <property type="entry name" value="F-BOX/WD REPEAT-CONTAINING PROTEIN 2"/>
    <property type="match status" value="1"/>
</dbReference>
<dbReference type="EMBL" id="QEAO01000012">
    <property type="protein sequence ID" value="TPX34742.1"/>
    <property type="molecule type" value="Genomic_DNA"/>
</dbReference>
<dbReference type="Gene3D" id="1.20.1280.50">
    <property type="match status" value="1"/>
</dbReference>
<dbReference type="SMART" id="SM00320">
    <property type="entry name" value="WD40"/>
    <property type="match status" value="3"/>
</dbReference>
<dbReference type="InterPro" id="IPR042627">
    <property type="entry name" value="FBXW2"/>
</dbReference>
<dbReference type="OrthoDB" id="2144374at2759"/>
<feature type="domain" description="F-box" evidence="4">
    <location>
        <begin position="49"/>
        <end position="95"/>
    </location>
</feature>
<dbReference type="SUPFAM" id="SSF81383">
    <property type="entry name" value="F-box domain"/>
    <property type="match status" value="1"/>
</dbReference>
<feature type="repeat" description="WD" evidence="3">
    <location>
        <begin position="222"/>
        <end position="261"/>
    </location>
</feature>
<dbReference type="Gene3D" id="2.130.10.10">
    <property type="entry name" value="YVTN repeat-like/Quinoprotein amine dehydrogenase"/>
    <property type="match status" value="1"/>
</dbReference>
<protein>
    <recommendedName>
        <fullName evidence="4">F-box domain-containing protein</fullName>
    </recommendedName>
</protein>
<evidence type="ECO:0000256" key="1">
    <source>
        <dbReference type="ARBA" id="ARBA00022574"/>
    </source>
</evidence>
<dbReference type="InterPro" id="IPR001810">
    <property type="entry name" value="F-box_dom"/>
</dbReference>
<dbReference type="AlphaFoldDB" id="A0A507C4Y4"/>
<dbReference type="SUPFAM" id="SSF50978">
    <property type="entry name" value="WD40 repeat-like"/>
    <property type="match status" value="1"/>
</dbReference>
<dbReference type="Proteomes" id="UP000319731">
    <property type="component" value="Unassembled WGS sequence"/>
</dbReference>
<organism evidence="5 6">
    <name type="scientific">Synchytrium microbalum</name>
    <dbReference type="NCBI Taxonomy" id="1806994"/>
    <lineage>
        <taxon>Eukaryota</taxon>
        <taxon>Fungi</taxon>
        <taxon>Fungi incertae sedis</taxon>
        <taxon>Chytridiomycota</taxon>
        <taxon>Chytridiomycota incertae sedis</taxon>
        <taxon>Chytridiomycetes</taxon>
        <taxon>Synchytriales</taxon>
        <taxon>Synchytriaceae</taxon>
        <taxon>Synchytrium</taxon>
    </lineage>
</organism>
<accession>A0A507C4Y4</accession>
<dbReference type="GeneID" id="42003998"/>
<dbReference type="SMART" id="SM00256">
    <property type="entry name" value="FBOX"/>
    <property type="match status" value="1"/>
</dbReference>
<proteinExistence type="predicted"/>
<dbReference type="STRING" id="1806994.A0A507C4Y4"/>
<dbReference type="PROSITE" id="PS50082">
    <property type="entry name" value="WD_REPEATS_2"/>
    <property type="match status" value="1"/>
</dbReference>
<sequence length="446" mass="49814">MDADDLLREFSRLATTERTDFLSGLLELCSAPELRRLQEGLWNRRAFGLDLLSELPQEISCHILSFLPAPDLGMIARVSSRWKLIVDDPSAWKTIWIANIGNLQPLKLPMIDYRSDVRTLLEKLYKWKRYEVKVSRFVALSVATRVTASKLVPFPDGKQRVVIGTGSRALIVYEDFASPVQLAWWECHSVSVVEGTPEVIVTGSFDQTIQCWDWEGNRLQTMRGHLNSVTTLALANELLFSSGPDKSLIAWNWKTGARLRMLHEANVSSLKVADNVLISGSFDGKITLYSTDAERPLEVLCSITLPSPIISLDYSHSRLILSCGSGLILGKMELKSFNQEEFESGLCFVHSISSGMVRWCIEGHNFVVARGDGLELWSVHQPVQQKSAAGKIKQLGCSYVRTLRQRSTGASVFCAFETDSNSWWAVTKQSALYVYSFVQGGAPTSL</sequence>
<dbReference type="PROSITE" id="PS50181">
    <property type="entry name" value="FBOX"/>
    <property type="match status" value="1"/>
</dbReference>
<reference evidence="5 6" key="1">
    <citation type="journal article" date="2019" name="Sci. Rep.">
        <title>Comparative genomics of chytrid fungi reveal insights into the obligate biotrophic and pathogenic lifestyle of Synchytrium endobioticum.</title>
        <authorList>
            <person name="van de Vossenberg B.T.L.H."/>
            <person name="Warris S."/>
            <person name="Nguyen H.D.T."/>
            <person name="van Gent-Pelzer M.P.E."/>
            <person name="Joly D.L."/>
            <person name="van de Geest H.C."/>
            <person name="Bonants P.J.M."/>
            <person name="Smith D.S."/>
            <person name="Levesque C.A."/>
            <person name="van der Lee T.A.J."/>
        </authorList>
    </citation>
    <scope>NUCLEOTIDE SEQUENCE [LARGE SCALE GENOMIC DNA]</scope>
    <source>
        <strain evidence="5 6">JEL517</strain>
    </source>
</reference>